<feature type="compositionally biased region" description="Basic and acidic residues" evidence="10">
    <location>
        <begin position="679"/>
        <end position="688"/>
    </location>
</feature>
<evidence type="ECO:0000256" key="2">
    <source>
        <dbReference type="ARBA" id="ARBA00010845"/>
    </source>
</evidence>
<dbReference type="STRING" id="857342.A0A2T3B3U3"/>
<comment type="similarity">
    <text evidence="2">Belongs to the shugoshin family.</text>
</comment>
<dbReference type="InterPro" id="IPR011516">
    <property type="entry name" value="Shugoshin_N"/>
</dbReference>
<sequence>MARLNESAAASTESIETLKRKFMRQNRDIARANSTQSLRIRSLENETSRLLAENLGLREQILRLQSELENGKAQRIADNARATKSQLEEKLLELGALINSLGDEQVRKENSPQIGKVARTSPDRSPNQRDWRNMCTLSEAVAAQEGRLPPILENKLYPRRTLERQEIADIISDAAADTTDSPEIGPPPISQFVDLDPVKIDLAFRPRKLDNEELVGLSPALSVNLEQRKKRRDSLGGPESKKVSKVEPIQDNYESAGSLKAGAKRKFSVRDDEEREVDAKQADVSPDEFKFTRVASEERSRNKAAPSQPEKSGNKVTREVAIAKGAPEDKQSTAPISRKVLAPKSVNNSPRKSSRVMMSDDIKASKVDAAKANFAKERPRERREETASIKAPAEPIIETAEVQVEPETPAGLDIISPSSSQPSTARAESRDTPPPSDLGSGTESQRPSRRARGSVSYAEPNLRDKMRRPTKELVDAVIIDAKPHRMSAVKLEGESASKAVKVKPEPETDDEWKRMPLASSSTVENSPLSGKASTAGELPSSITTHRKRRESILHQAETELSPSESGSVIAALVADRRKAKAEAKEKELRGKDSTAKSAENPNTYESKDPSPAPAEEVPAKEVPTKRKGEMRTSRVSRRHTSVPRDLAHGDDSEASDIEASKKGRRQPTLGSRSSTARTEAGKEGDGAKTLKKATSAASITEAEATGSRRERIAERRRSMML</sequence>
<keyword evidence="7" id="KW-0131">Cell cycle</keyword>
<dbReference type="Proteomes" id="UP000241818">
    <property type="component" value="Unassembled WGS sequence"/>
</dbReference>
<evidence type="ECO:0000259" key="12">
    <source>
        <dbReference type="Pfam" id="PF07558"/>
    </source>
</evidence>
<comment type="subcellular location">
    <subcellularLocation>
        <location evidence="1">Chromosome</location>
        <location evidence="1">Centromere</location>
    </subcellularLocation>
</comment>
<dbReference type="GO" id="GO:0045132">
    <property type="term" value="P:meiotic chromosome segregation"/>
    <property type="evidence" value="ECO:0007669"/>
    <property type="project" value="InterPro"/>
</dbReference>
<evidence type="ECO:0000256" key="8">
    <source>
        <dbReference type="ARBA" id="ARBA00023328"/>
    </source>
</evidence>
<feature type="compositionally biased region" description="Basic and acidic residues" evidence="10">
    <location>
        <begin position="574"/>
        <end position="594"/>
    </location>
</feature>
<dbReference type="InterPro" id="IPR011515">
    <property type="entry name" value="Shugoshin_C"/>
</dbReference>
<dbReference type="OrthoDB" id="5394106at2759"/>
<dbReference type="InParanoid" id="A0A2T3B3U3"/>
<evidence type="ECO:0000313" key="14">
    <source>
        <dbReference type="Proteomes" id="UP000241818"/>
    </source>
</evidence>
<dbReference type="GO" id="GO:0000779">
    <property type="term" value="C:condensed chromosome, centromeric region"/>
    <property type="evidence" value="ECO:0007669"/>
    <property type="project" value="UniProtKB-ARBA"/>
</dbReference>
<dbReference type="GeneID" id="36576188"/>
<feature type="compositionally biased region" description="Polar residues" evidence="10">
    <location>
        <begin position="518"/>
        <end position="532"/>
    </location>
</feature>
<feature type="compositionally biased region" description="Polar residues" evidence="10">
    <location>
        <begin position="416"/>
        <end position="426"/>
    </location>
</feature>
<protein>
    <recommendedName>
        <fullName evidence="15">Shugoshin C-terminal domain-containing protein</fullName>
    </recommendedName>
</protein>
<keyword evidence="6 9" id="KW-0175">Coiled coil</keyword>
<evidence type="ECO:0000256" key="7">
    <source>
        <dbReference type="ARBA" id="ARBA00023306"/>
    </source>
</evidence>
<feature type="compositionally biased region" description="Low complexity" evidence="10">
    <location>
        <begin position="692"/>
        <end position="705"/>
    </location>
</feature>
<feature type="compositionally biased region" description="Basic and acidic residues" evidence="10">
    <location>
        <begin position="502"/>
        <end position="514"/>
    </location>
</feature>
<proteinExistence type="inferred from homology"/>
<evidence type="ECO:0000256" key="4">
    <source>
        <dbReference type="ARBA" id="ARBA00022618"/>
    </source>
</evidence>
<feature type="compositionally biased region" description="Polar residues" evidence="10">
    <location>
        <begin position="668"/>
        <end position="677"/>
    </location>
</feature>
<keyword evidence="3" id="KW-0158">Chromosome</keyword>
<feature type="compositionally biased region" description="Basic and acidic residues" evidence="10">
    <location>
        <begin position="706"/>
        <end position="721"/>
    </location>
</feature>
<keyword evidence="5" id="KW-0159">Chromosome partition</keyword>
<evidence type="ECO:0000256" key="10">
    <source>
        <dbReference type="SAM" id="MobiDB-lite"/>
    </source>
</evidence>
<evidence type="ECO:0000256" key="1">
    <source>
        <dbReference type="ARBA" id="ARBA00004584"/>
    </source>
</evidence>
<evidence type="ECO:0000256" key="9">
    <source>
        <dbReference type="SAM" id="Coils"/>
    </source>
</evidence>
<evidence type="ECO:0000256" key="5">
    <source>
        <dbReference type="ARBA" id="ARBA00022829"/>
    </source>
</evidence>
<feature type="domain" description="Shugoshin C-terminal" evidence="11">
    <location>
        <begin position="446"/>
        <end position="468"/>
    </location>
</feature>
<keyword evidence="8" id="KW-0137">Centromere</keyword>
<evidence type="ECO:0000259" key="11">
    <source>
        <dbReference type="Pfam" id="PF07557"/>
    </source>
</evidence>
<feature type="region of interest" description="Disordered" evidence="10">
    <location>
        <begin position="107"/>
        <end position="129"/>
    </location>
</feature>
<keyword evidence="4" id="KW-0132">Cell division</keyword>
<evidence type="ECO:0000313" key="13">
    <source>
        <dbReference type="EMBL" id="PSS20314.1"/>
    </source>
</evidence>
<feature type="compositionally biased region" description="Basic and acidic residues" evidence="10">
    <location>
        <begin position="461"/>
        <end position="472"/>
    </location>
</feature>
<dbReference type="Pfam" id="PF07558">
    <property type="entry name" value="Shugoshin_N"/>
    <property type="match status" value="1"/>
</dbReference>
<feature type="domain" description="Shugoshin N-terminal coiled-coil" evidence="12">
    <location>
        <begin position="18"/>
        <end position="62"/>
    </location>
</feature>
<dbReference type="GO" id="GO:0005634">
    <property type="term" value="C:nucleus"/>
    <property type="evidence" value="ECO:0007669"/>
    <property type="project" value="InterPro"/>
</dbReference>
<dbReference type="AlphaFoldDB" id="A0A2T3B3U3"/>
<dbReference type="Pfam" id="PF07557">
    <property type="entry name" value="Shugoshin_C"/>
    <property type="match status" value="1"/>
</dbReference>
<feature type="region of interest" description="Disordered" evidence="10">
    <location>
        <begin position="226"/>
        <end position="472"/>
    </location>
</feature>
<evidence type="ECO:0008006" key="15">
    <source>
        <dbReference type="Google" id="ProtNLM"/>
    </source>
</evidence>
<evidence type="ECO:0000256" key="3">
    <source>
        <dbReference type="ARBA" id="ARBA00022454"/>
    </source>
</evidence>
<organism evidence="13 14">
    <name type="scientific">Amorphotheca resinae ATCC 22711</name>
    <dbReference type="NCBI Taxonomy" id="857342"/>
    <lineage>
        <taxon>Eukaryota</taxon>
        <taxon>Fungi</taxon>
        <taxon>Dikarya</taxon>
        <taxon>Ascomycota</taxon>
        <taxon>Pezizomycotina</taxon>
        <taxon>Leotiomycetes</taxon>
        <taxon>Helotiales</taxon>
        <taxon>Amorphothecaceae</taxon>
        <taxon>Amorphotheca</taxon>
    </lineage>
</organism>
<feature type="compositionally biased region" description="Basic and acidic residues" evidence="10">
    <location>
        <begin position="617"/>
        <end position="632"/>
    </location>
</feature>
<gene>
    <name evidence="13" type="ORF">M430DRAFT_49987</name>
</gene>
<dbReference type="RefSeq" id="XP_024721584.1">
    <property type="nucleotide sequence ID" value="XM_024868107.1"/>
</dbReference>
<dbReference type="GO" id="GO:0051301">
    <property type="term" value="P:cell division"/>
    <property type="evidence" value="ECO:0007669"/>
    <property type="project" value="UniProtKB-KW"/>
</dbReference>
<feature type="compositionally biased region" description="Polar residues" evidence="10">
    <location>
        <begin position="595"/>
        <end position="604"/>
    </location>
</feature>
<feature type="coiled-coil region" evidence="9">
    <location>
        <begin position="1"/>
        <end position="104"/>
    </location>
</feature>
<dbReference type="EMBL" id="KZ679010">
    <property type="protein sequence ID" value="PSS20314.1"/>
    <property type="molecule type" value="Genomic_DNA"/>
</dbReference>
<name>A0A2T3B3U3_AMORE</name>
<feature type="compositionally biased region" description="Basic and acidic residues" evidence="10">
    <location>
        <begin position="268"/>
        <end position="301"/>
    </location>
</feature>
<feature type="compositionally biased region" description="Basic and acidic residues" evidence="10">
    <location>
        <begin position="358"/>
        <end position="387"/>
    </location>
</feature>
<evidence type="ECO:0000256" key="6">
    <source>
        <dbReference type="ARBA" id="ARBA00023054"/>
    </source>
</evidence>
<keyword evidence="14" id="KW-1185">Reference proteome</keyword>
<reference evidence="13 14" key="1">
    <citation type="journal article" date="2018" name="New Phytol.">
        <title>Comparative genomics and transcriptomics depict ericoid mycorrhizal fungi as versatile saprotrophs and plant mutualists.</title>
        <authorList>
            <person name="Martino E."/>
            <person name="Morin E."/>
            <person name="Grelet G.A."/>
            <person name="Kuo A."/>
            <person name="Kohler A."/>
            <person name="Daghino S."/>
            <person name="Barry K.W."/>
            <person name="Cichocki N."/>
            <person name="Clum A."/>
            <person name="Dockter R.B."/>
            <person name="Hainaut M."/>
            <person name="Kuo R.C."/>
            <person name="LaButti K."/>
            <person name="Lindahl B.D."/>
            <person name="Lindquist E.A."/>
            <person name="Lipzen A."/>
            <person name="Khouja H.R."/>
            <person name="Magnuson J."/>
            <person name="Murat C."/>
            <person name="Ohm R.A."/>
            <person name="Singer S.W."/>
            <person name="Spatafora J.W."/>
            <person name="Wang M."/>
            <person name="Veneault-Fourrey C."/>
            <person name="Henrissat B."/>
            <person name="Grigoriev I.V."/>
            <person name="Martin F.M."/>
            <person name="Perotto S."/>
        </authorList>
    </citation>
    <scope>NUCLEOTIDE SEQUENCE [LARGE SCALE GENOMIC DNA]</scope>
    <source>
        <strain evidence="13 14">ATCC 22711</strain>
    </source>
</reference>
<feature type="region of interest" description="Disordered" evidence="10">
    <location>
        <begin position="489"/>
        <end position="721"/>
    </location>
</feature>
<accession>A0A2T3B3U3</accession>